<evidence type="ECO:0000313" key="1">
    <source>
        <dbReference type="EMBL" id="AZG46848.1"/>
    </source>
</evidence>
<dbReference type="Proteomes" id="UP000271469">
    <property type="component" value="Chromosome"/>
</dbReference>
<dbReference type="KEGG" id="gom:D7316_03453"/>
<sequence>MADGLDAFDEVSGHRVRGARAQSPMCASTKIELTIESISNR</sequence>
<reference evidence="1 2" key="1">
    <citation type="submission" date="2018-11" db="EMBL/GenBank/DDBJ databases">
        <title>Gordonia insulae sp. nov., isolated from an island soil.</title>
        <authorList>
            <person name="Kim Y.S."/>
            <person name="Kim S.B."/>
        </authorList>
    </citation>
    <scope>NUCLEOTIDE SEQUENCE [LARGE SCALE GENOMIC DNA]</scope>
    <source>
        <strain evidence="1 2">MMS17-SY073</strain>
    </source>
</reference>
<proteinExistence type="predicted"/>
<evidence type="ECO:0000313" key="2">
    <source>
        <dbReference type="Proteomes" id="UP000271469"/>
    </source>
</evidence>
<dbReference type="AlphaFoldDB" id="A0A3G8JPG1"/>
<accession>A0A3G8JPG1</accession>
<keyword evidence="2" id="KW-1185">Reference proteome</keyword>
<protein>
    <submittedName>
        <fullName evidence="1">Uncharacterized protein</fullName>
    </submittedName>
</protein>
<organism evidence="1 2">
    <name type="scientific">Gordonia insulae</name>
    <dbReference type="NCBI Taxonomy" id="2420509"/>
    <lineage>
        <taxon>Bacteria</taxon>
        <taxon>Bacillati</taxon>
        <taxon>Actinomycetota</taxon>
        <taxon>Actinomycetes</taxon>
        <taxon>Mycobacteriales</taxon>
        <taxon>Gordoniaceae</taxon>
        <taxon>Gordonia</taxon>
    </lineage>
</organism>
<dbReference type="EMBL" id="CP033972">
    <property type="protein sequence ID" value="AZG46848.1"/>
    <property type="molecule type" value="Genomic_DNA"/>
</dbReference>
<name>A0A3G8JPG1_9ACTN</name>
<gene>
    <name evidence="1" type="ORF">D7316_03453</name>
</gene>